<dbReference type="AlphaFoldDB" id="A0A7Y0FH76"/>
<protein>
    <recommendedName>
        <fullName evidence="5">DUF4134 domain-containing protein</fullName>
    </recommendedName>
</protein>
<evidence type="ECO:0000256" key="1">
    <source>
        <dbReference type="SAM" id="Phobius"/>
    </source>
</evidence>
<reference evidence="3 4" key="1">
    <citation type="submission" date="2020-04" db="EMBL/GenBank/DDBJ databases">
        <title>Chryseobacterium sp. RJ-7-14 sp. nov., isolated from Jeju soil.</title>
        <authorList>
            <person name="Dahal R.H."/>
            <person name="Chaudhary D.K."/>
        </authorList>
    </citation>
    <scope>NUCLEOTIDE SEQUENCE [LARGE SCALE GENOMIC DNA]</scope>
    <source>
        <strain evidence="3 4">RJ-7-14</strain>
    </source>
</reference>
<evidence type="ECO:0000256" key="2">
    <source>
        <dbReference type="SAM" id="SignalP"/>
    </source>
</evidence>
<evidence type="ECO:0000313" key="3">
    <source>
        <dbReference type="EMBL" id="NML55932.1"/>
    </source>
</evidence>
<keyword evidence="1" id="KW-1133">Transmembrane helix</keyword>
<dbReference type="EMBL" id="JABBGF010000001">
    <property type="protein sequence ID" value="NML55932.1"/>
    <property type="molecule type" value="Genomic_DNA"/>
</dbReference>
<evidence type="ECO:0008006" key="5">
    <source>
        <dbReference type="Google" id="ProtNLM"/>
    </source>
</evidence>
<feature type="signal peptide" evidence="2">
    <location>
        <begin position="1"/>
        <end position="18"/>
    </location>
</feature>
<feature type="chain" id="PRO_5030978652" description="DUF4134 domain-containing protein" evidence="2">
    <location>
        <begin position="19"/>
        <end position="163"/>
    </location>
</feature>
<gene>
    <name evidence="3" type="ORF">HHL20_01100</name>
</gene>
<accession>A0A7Y0FH76</accession>
<organism evidence="3 4">
    <name type="scientific">Chryseobacterium cheonjiense</name>
    <dbReference type="NCBI Taxonomy" id="2728845"/>
    <lineage>
        <taxon>Bacteria</taxon>
        <taxon>Pseudomonadati</taxon>
        <taxon>Bacteroidota</taxon>
        <taxon>Flavobacteriia</taxon>
        <taxon>Flavobacteriales</taxon>
        <taxon>Weeksellaceae</taxon>
        <taxon>Chryseobacterium group</taxon>
        <taxon>Chryseobacterium</taxon>
    </lineage>
</organism>
<dbReference type="RefSeq" id="WP_169229369.1">
    <property type="nucleotide sequence ID" value="NZ_JABBGF010000001.1"/>
</dbReference>
<feature type="transmembrane region" description="Helical" evidence="1">
    <location>
        <begin position="105"/>
        <end position="124"/>
    </location>
</feature>
<keyword evidence="1" id="KW-0472">Membrane</keyword>
<proteinExistence type="predicted"/>
<keyword evidence="4" id="KW-1185">Reference proteome</keyword>
<keyword evidence="2" id="KW-0732">Signal</keyword>
<sequence length="163" mass="17644">MKKTILVSLVAMSQLAFSQVSLSKNKLVKDGQAYKASQYKEVFQNEQALIYYKKYRTNSTVSQIFGAIGGGCMGYGLIKVLDGGEKLVSVDQYGVARTEKTKNEGWSMVGIGAGLVAIAIPFAISSKKNLNKAIDTENGKGTAFRPYFKLENAGAGMALSYNF</sequence>
<dbReference type="Proteomes" id="UP000552615">
    <property type="component" value="Unassembled WGS sequence"/>
</dbReference>
<comment type="caution">
    <text evidence="3">The sequence shown here is derived from an EMBL/GenBank/DDBJ whole genome shotgun (WGS) entry which is preliminary data.</text>
</comment>
<name>A0A7Y0FH76_9FLAO</name>
<evidence type="ECO:0000313" key="4">
    <source>
        <dbReference type="Proteomes" id="UP000552615"/>
    </source>
</evidence>
<keyword evidence="1" id="KW-0812">Transmembrane</keyword>